<dbReference type="GO" id="GO:0006099">
    <property type="term" value="P:tricarboxylic acid cycle"/>
    <property type="evidence" value="ECO:0007669"/>
    <property type="project" value="UniProtKB-UniPathway"/>
</dbReference>
<dbReference type="UniPathway" id="UPA00223"/>
<keyword evidence="7" id="KW-0813">Transport</keyword>
<keyword evidence="11" id="KW-0479">Metal-binding</keyword>
<evidence type="ECO:0000256" key="13">
    <source>
        <dbReference type="ARBA" id="ARBA00022989"/>
    </source>
</evidence>
<dbReference type="GO" id="GO:0046872">
    <property type="term" value="F:metal ion binding"/>
    <property type="evidence" value="ECO:0007669"/>
    <property type="project" value="UniProtKB-KW"/>
</dbReference>
<reference evidence="17 18" key="1">
    <citation type="submission" date="2015-02" db="EMBL/GenBank/DDBJ databases">
        <title>Genome Sequencing of Rickettsiales.</title>
        <authorList>
            <person name="Daugherty S.C."/>
            <person name="Su Q."/>
            <person name="Abolude K."/>
            <person name="Beier-Sexton M."/>
            <person name="Carlyon J.A."/>
            <person name="Carter R."/>
            <person name="Day N.P."/>
            <person name="Dumler S.J."/>
            <person name="Dyachenko V."/>
            <person name="Godinez A."/>
            <person name="Kurtti T.J."/>
            <person name="Lichay M."/>
            <person name="Mullins K.E."/>
            <person name="Ott S."/>
            <person name="Pappas-Brown V."/>
            <person name="Paris D.H."/>
            <person name="Patel P."/>
            <person name="Richards A.L."/>
            <person name="Sadzewicz L."/>
            <person name="Sears K."/>
            <person name="Seidman D."/>
            <person name="Sengamalay N."/>
            <person name="Stenos J."/>
            <person name="Tallon L.J."/>
            <person name="Vincent G."/>
            <person name="Fraser C.M."/>
            <person name="Munderloh U."/>
            <person name="Dunning-Hotopp J.C."/>
        </authorList>
    </citation>
    <scope>NUCLEOTIDE SEQUENCE [LARGE SCALE GENOMIC DNA]</scope>
    <source>
        <strain evidence="17 18">EmCRT</strain>
    </source>
</reference>
<dbReference type="Proteomes" id="UP000033546">
    <property type="component" value="Unassembled WGS sequence"/>
</dbReference>
<comment type="pathway">
    <text evidence="4">Carbohydrate metabolism; tricarboxylic acid cycle.</text>
</comment>
<sequence length="118" mass="13689">MVSHSVYHWLFQRITACILLPLSLWFLFKFLGVVSLTLKSFPECRLSISDVSSTDLIVLLCFFIFAFYHAVLGMQVILEDYIHSVVLRAFVFLVIKGIVVLTTLFLVFIILYNVFLKY</sequence>
<comment type="subcellular location">
    <subcellularLocation>
        <location evidence="3">Membrane</location>
        <topology evidence="3">Multi-pass membrane protein</topology>
    </subcellularLocation>
</comment>
<dbReference type="InterPro" id="IPR000701">
    <property type="entry name" value="SuccDH_FuR_B_TM-su"/>
</dbReference>
<evidence type="ECO:0000256" key="5">
    <source>
        <dbReference type="ARBA" id="ARBA00011558"/>
    </source>
</evidence>
<keyword evidence="12" id="KW-0249">Electron transport</keyword>
<evidence type="ECO:0000313" key="18">
    <source>
        <dbReference type="Proteomes" id="UP000033546"/>
    </source>
</evidence>
<feature type="transmembrane region" description="Helical" evidence="16">
    <location>
        <begin position="90"/>
        <end position="115"/>
    </location>
</feature>
<gene>
    <name evidence="17" type="primary">sdhD</name>
    <name evidence="17" type="ORF">EMUCRT_0770</name>
</gene>
<keyword evidence="10 16" id="KW-0812">Transmembrane</keyword>
<comment type="caution">
    <text evidence="17">The sequence shown here is derived from an EMBL/GenBank/DDBJ whole genome shotgun (WGS) entry which is preliminary data.</text>
</comment>
<evidence type="ECO:0000256" key="12">
    <source>
        <dbReference type="ARBA" id="ARBA00022982"/>
    </source>
</evidence>
<dbReference type="InterPro" id="IPR034804">
    <property type="entry name" value="SQR/QFR_C/D"/>
</dbReference>
<evidence type="ECO:0000256" key="16">
    <source>
        <dbReference type="SAM" id="Phobius"/>
    </source>
</evidence>
<dbReference type="GO" id="GO:0016020">
    <property type="term" value="C:membrane"/>
    <property type="evidence" value="ECO:0007669"/>
    <property type="project" value="UniProtKB-SubCell"/>
</dbReference>
<comment type="subunit">
    <text evidence="5">Part of an enzyme complex containing four subunits: a flavoprotein, an iron-sulfur protein, plus two membrane-anchoring proteins, SdhC and SdhD.</text>
</comment>
<organism evidence="17 18">
    <name type="scientific">Ehrlichia cf. muris str. EmCRT</name>
    <dbReference type="NCBI Taxonomy" id="1359167"/>
    <lineage>
        <taxon>Bacteria</taxon>
        <taxon>Pseudomonadati</taxon>
        <taxon>Pseudomonadota</taxon>
        <taxon>Alphaproteobacteria</taxon>
        <taxon>Rickettsiales</taxon>
        <taxon>Anaplasmataceae</taxon>
        <taxon>Ehrlichia</taxon>
    </lineage>
</organism>
<evidence type="ECO:0000256" key="14">
    <source>
        <dbReference type="ARBA" id="ARBA00023004"/>
    </source>
</evidence>
<comment type="function">
    <text evidence="2">Membrane-anchoring subunit of succinate dehydrogenase (SDH).</text>
</comment>
<dbReference type="EMBL" id="LANU01000003">
    <property type="protein sequence ID" value="KJV63320.1"/>
    <property type="molecule type" value="Genomic_DNA"/>
</dbReference>
<dbReference type="InterPro" id="IPR014312">
    <property type="entry name" value="Succ_DH_anchor"/>
</dbReference>
<evidence type="ECO:0000256" key="4">
    <source>
        <dbReference type="ARBA" id="ARBA00005163"/>
    </source>
</evidence>
<evidence type="ECO:0000313" key="17">
    <source>
        <dbReference type="EMBL" id="KJV63320.1"/>
    </source>
</evidence>
<comment type="cofactor">
    <cofactor evidence="1">
        <name>heme</name>
        <dbReference type="ChEBI" id="CHEBI:30413"/>
    </cofactor>
</comment>
<dbReference type="Gene3D" id="1.20.1300.10">
    <property type="entry name" value="Fumarate reductase/succinate dehydrogenase, transmembrane subunit"/>
    <property type="match status" value="1"/>
</dbReference>
<evidence type="ECO:0000256" key="2">
    <source>
        <dbReference type="ARBA" id="ARBA00004050"/>
    </source>
</evidence>
<proteinExistence type="predicted"/>
<name>A0A0F3N5H2_9RICK</name>
<protein>
    <recommendedName>
        <fullName evidence="6">Succinate dehydrogenase hydrophobic membrane anchor subunit</fullName>
    </recommendedName>
</protein>
<keyword evidence="8" id="KW-0816">Tricarboxylic acid cycle</keyword>
<dbReference type="SUPFAM" id="SSF81343">
    <property type="entry name" value="Fumarate reductase respiratory complex transmembrane subunits"/>
    <property type="match status" value="1"/>
</dbReference>
<feature type="transmembrane region" description="Helical" evidence="16">
    <location>
        <begin position="56"/>
        <end position="78"/>
    </location>
</feature>
<dbReference type="CDD" id="cd03495">
    <property type="entry name" value="SQR_TypeC_SdhD_like"/>
    <property type="match status" value="1"/>
</dbReference>
<dbReference type="GO" id="GO:0020037">
    <property type="term" value="F:heme binding"/>
    <property type="evidence" value="ECO:0007669"/>
    <property type="project" value="InterPro"/>
</dbReference>
<evidence type="ECO:0000256" key="6">
    <source>
        <dbReference type="ARBA" id="ARBA00019425"/>
    </source>
</evidence>
<keyword evidence="13 16" id="KW-1133">Transmembrane helix</keyword>
<feature type="transmembrane region" description="Helical" evidence="16">
    <location>
        <begin position="12"/>
        <end position="36"/>
    </location>
</feature>
<keyword evidence="15 16" id="KW-0472">Membrane</keyword>
<dbReference type="PATRIC" id="fig|1359167.3.peg.740"/>
<evidence type="ECO:0000256" key="3">
    <source>
        <dbReference type="ARBA" id="ARBA00004141"/>
    </source>
</evidence>
<evidence type="ECO:0000256" key="15">
    <source>
        <dbReference type="ARBA" id="ARBA00023136"/>
    </source>
</evidence>
<evidence type="ECO:0000256" key="9">
    <source>
        <dbReference type="ARBA" id="ARBA00022617"/>
    </source>
</evidence>
<evidence type="ECO:0000256" key="7">
    <source>
        <dbReference type="ARBA" id="ARBA00022448"/>
    </source>
</evidence>
<keyword evidence="14" id="KW-0408">Iron</keyword>
<evidence type="ECO:0000256" key="1">
    <source>
        <dbReference type="ARBA" id="ARBA00001971"/>
    </source>
</evidence>
<evidence type="ECO:0000256" key="11">
    <source>
        <dbReference type="ARBA" id="ARBA00022723"/>
    </source>
</evidence>
<dbReference type="NCBIfam" id="TIGR02968">
    <property type="entry name" value="succ_dehyd_anc"/>
    <property type="match status" value="1"/>
</dbReference>
<keyword evidence="9" id="KW-0349">Heme</keyword>
<dbReference type="RefSeq" id="WP_045805073.1">
    <property type="nucleotide sequence ID" value="NZ_LANU01000003.1"/>
</dbReference>
<evidence type="ECO:0000256" key="10">
    <source>
        <dbReference type="ARBA" id="ARBA00022692"/>
    </source>
</evidence>
<evidence type="ECO:0000256" key="8">
    <source>
        <dbReference type="ARBA" id="ARBA00022532"/>
    </source>
</evidence>
<dbReference type="Pfam" id="PF01127">
    <property type="entry name" value="Sdh_cyt"/>
    <property type="match status" value="1"/>
</dbReference>
<dbReference type="AlphaFoldDB" id="A0A0F3N5H2"/>
<accession>A0A0F3N5H2</accession>